<dbReference type="InterPro" id="IPR011990">
    <property type="entry name" value="TPR-like_helical_dom_sf"/>
</dbReference>
<evidence type="ECO:0000256" key="3">
    <source>
        <dbReference type="PROSITE-ProRule" id="PRU00339"/>
    </source>
</evidence>
<protein>
    <recommendedName>
        <fullName evidence="4">ER membrane protein complex subunit 2</fullName>
    </recommendedName>
</protein>
<evidence type="ECO:0000256" key="1">
    <source>
        <dbReference type="ARBA" id="ARBA00022737"/>
    </source>
</evidence>
<dbReference type="OrthoDB" id="124397at2759"/>
<sequence>MDVSSAVDALRALRIDGVRESEHAYRYGKVILDAQKDKSLGEEVWAVYEQITVAALDVGEFSFAQKCIDRLKARFPKSARVKRLVGMKYEAEGNLDKAAKEYDEILEEDETNMASRFDCPLPAAKRKVALLKERGNIKDAIASCTQIIDNYYNDAESWLELAELHLCIYQYEQAAFCLEELILLHGANHIFYLKYADVMYTMGEIELALKNYLKVIELCKDHVRGMYGCTRKMSNDEINDALNELATERLLAVYSSQKSSNLDVLRQFLE</sequence>
<reference evidence="6 7" key="1">
    <citation type="journal article" date="2017" name="Mycologia">
        <title>Bifiguratus adelaidae, gen. et sp. nov., a new member of Mucoromycotina in endophytic and soil-dwelling habitats.</title>
        <authorList>
            <person name="Torres-Cruz T.J."/>
            <person name="Billingsley Tobias T.L."/>
            <person name="Almatruk M."/>
            <person name="Hesse C."/>
            <person name="Kuske C.R."/>
            <person name="Desiro A."/>
            <person name="Benucci G.M."/>
            <person name="Bonito G."/>
            <person name="Stajich J.E."/>
            <person name="Dunlap C."/>
            <person name="Arnold A.E."/>
            <person name="Porras-Alfaro A."/>
        </authorList>
    </citation>
    <scope>NUCLEOTIDE SEQUENCE [LARGE SCALE GENOMIC DNA]</scope>
    <source>
        <strain evidence="6 7">AZ0501</strain>
    </source>
</reference>
<keyword evidence="4" id="KW-0472">Membrane</keyword>
<keyword evidence="7" id="KW-1185">Reference proteome</keyword>
<dbReference type="InterPro" id="IPR039856">
    <property type="entry name" value="EMC2-like"/>
</dbReference>
<keyword evidence="2 3" id="KW-0802">TPR repeat</keyword>
<name>A0A261XV33_9FUNG</name>
<dbReference type="InterPro" id="IPR019734">
    <property type="entry name" value="TPR_rpt"/>
</dbReference>
<feature type="domain" description="EMC2 TPR-like" evidence="5">
    <location>
        <begin position="82"/>
        <end position="199"/>
    </location>
</feature>
<evidence type="ECO:0000256" key="2">
    <source>
        <dbReference type="ARBA" id="ARBA00022803"/>
    </source>
</evidence>
<comment type="caution">
    <text evidence="6">The sequence shown here is derived from an EMBL/GenBank/DDBJ whole genome shotgun (WGS) entry which is preliminary data.</text>
</comment>
<dbReference type="AlphaFoldDB" id="A0A261XV33"/>
<dbReference type="GO" id="GO:0072546">
    <property type="term" value="C:EMC complex"/>
    <property type="evidence" value="ECO:0007669"/>
    <property type="project" value="UniProtKB-UniRule"/>
</dbReference>
<keyword evidence="4" id="KW-0256">Endoplasmic reticulum</keyword>
<comment type="subcellular location">
    <subcellularLocation>
        <location evidence="4">Endoplasmic reticulum membrane</location>
        <topology evidence="4">Peripheral membrane protein</topology>
        <orientation evidence="4">Cytoplasmic side</orientation>
    </subcellularLocation>
</comment>
<evidence type="ECO:0000313" key="7">
    <source>
        <dbReference type="Proteomes" id="UP000242875"/>
    </source>
</evidence>
<dbReference type="Pfam" id="PF22890">
    <property type="entry name" value="TPR_EMC2"/>
    <property type="match status" value="1"/>
</dbReference>
<dbReference type="Proteomes" id="UP000242875">
    <property type="component" value="Unassembled WGS sequence"/>
</dbReference>
<keyword evidence="1" id="KW-0677">Repeat</keyword>
<dbReference type="InterPro" id="IPR055217">
    <property type="entry name" value="TPR_EMC2"/>
</dbReference>
<gene>
    <name evidence="6" type="ORF">BZG36_04977</name>
</gene>
<proteinExistence type="inferred from homology"/>
<dbReference type="SMART" id="SM00028">
    <property type="entry name" value="TPR"/>
    <property type="match status" value="3"/>
</dbReference>
<evidence type="ECO:0000256" key="4">
    <source>
        <dbReference type="RuleBase" id="RU367091"/>
    </source>
</evidence>
<feature type="repeat" description="TPR" evidence="3">
    <location>
        <begin position="79"/>
        <end position="112"/>
    </location>
</feature>
<evidence type="ECO:0000313" key="6">
    <source>
        <dbReference type="EMBL" id="OZJ02219.1"/>
    </source>
</evidence>
<accession>A0A261XV33</accession>
<dbReference type="Gene3D" id="1.25.40.10">
    <property type="entry name" value="Tetratricopeptide repeat domain"/>
    <property type="match status" value="1"/>
</dbReference>
<comment type="similarity">
    <text evidence="4">Belongs to the EMC2 family.</text>
</comment>
<dbReference type="SUPFAM" id="SSF48452">
    <property type="entry name" value="TPR-like"/>
    <property type="match status" value="1"/>
</dbReference>
<evidence type="ECO:0000259" key="5">
    <source>
        <dbReference type="Pfam" id="PF22890"/>
    </source>
</evidence>
<dbReference type="EMBL" id="MVBO01000175">
    <property type="protein sequence ID" value="OZJ02219.1"/>
    <property type="molecule type" value="Genomic_DNA"/>
</dbReference>
<dbReference type="PROSITE" id="PS50005">
    <property type="entry name" value="TPR"/>
    <property type="match status" value="1"/>
</dbReference>
<organism evidence="6 7">
    <name type="scientific">Bifiguratus adelaidae</name>
    <dbReference type="NCBI Taxonomy" id="1938954"/>
    <lineage>
        <taxon>Eukaryota</taxon>
        <taxon>Fungi</taxon>
        <taxon>Fungi incertae sedis</taxon>
        <taxon>Mucoromycota</taxon>
        <taxon>Mucoromycotina</taxon>
        <taxon>Endogonomycetes</taxon>
        <taxon>Endogonales</taxon>
        <taxon>Endogonales incertae sedis</taxon>
        <taxon>Bifiguratus</taxon>
    </lineage>
</organism>
<comment type="function">
    <text evidence="4">Part of the endoplasmic reticulum membrane protein complex (EMC) that enables the energy-independent insertion into endoplasmic reticulum membranes of newly synthesized membrane proteins.</text>
</comment>
<dbReference type="PANTHER" id="PTHR12760">
    <property type="entry name" value="TETRATRICOPEPTIDE REPEAT PROTEIN"/>
    <property type="match status" value="1"/>
</dbReference>
<comment type="subunit">
    <text evidence="4">Component of the ER membrane protein complex (EMC).</text>
</comment>